<sequence>MTRTLLSLLPDEHRGRVTGYLTLTVASTLLRAVAVVLVVPLVSALFGEDPAGAWPWVAVLTGVVAAGWIVDSIASRIGFDLGFAILDHAQRDIAAQVARTPLRWFTADNSATARRAIATTGPDLVGLVGYLVTPLIQAVLLPIVIGLALLPIAWQLGVVALVAVPLLLGALWATEKLTRRAGAVAAESNSALTERVLEFARTQAALRAARRVEPARSQAGAAVAAQHGATLRLLALHVPGQVLFSLASQLVLLALAGTTTWLAVRGTIGVPEAIALIVVVVRYLEPFAALGDLAPATATTRAALRDIRAVLDAPGRARFDDRPDTAGRDSSVEFRGVHFRYEDDSSSDDDSSGGTTVLEGLDLVFESGRTTAVVGPSGSGKSTLLALVAGLEEPTSGSVLVGGVDRAALDPSERSADTSVVFQQPYLFAGNIRENVRAGNPGADAEQVDSVLRLARVQDFAGRLPAGLDTVVGEAGGALSGGERQRVSIARALLKPSAVLLVDEGTSALDAENEAAVVDAITDDPRRRTRIVVTHRLSTIAGADRVLFLDGGRIVEDGTVDELLAAEGRFAEFWRHQHDAAGWRITADPTGVSR</sequence>
<dbReference type="GO" id="GO:0140359">
    <property type="term" value="F:ABC-type transporter activity"/>
    <property type="evidence" value="ECO:0007669"/>
    <property type="project" value="InterPro"/>
</dbReference>
<keyword evidence="6" id="KW-0547">Nucleotide-binding</keyword>
<accession>A0A1G8SNX0</accession>
<dbReference type="Pfam" id="PF00005">
    <property type="entry name" value="ABC_tran"/>
    <property type="match status" value="1"/>
</dbReference>
<evidence type="ECO:0000256" key="2">
    <source>
        <dbReference type="ARBA" id="ARBA00022448"/>
    </source>
</evidence>
<comment type="similarity">
    <text evidence="12">Belongs to the ABC transporter superfamily. Lipid exporter (TC 3.A.1.106) family.</text>
</comment>
<protein>
    <submittedName>
        <fullName evidence="13">ATP-binding cassette, subfamily B, IrtB</fullName>
    </submittedName>
</protein>
<dbReference type="FunFam" id="3.40.50.300:FF:000299">
    <property type="entry name" value="ABC transporter ATP-binding protein/permease"/>
    <property type="match status" value="1"/>
</dbReference>
<dbReference type="GO" id="GO:0005524">
    <property type="term" value="F:ATP binding"/>
    <property type="evidence" value="ECO:0007669"/>
    <property type="project" value="UniProtKB-KW"/>
</dbReference>
<keyword evidence="14" id="KW-1185">Reference proteome</keyword>
<dbReference type="PROSITE" id="PS50929">
    <property type="entry name" value="ABC_TM1F"/>
    <property type="match status" value="1"/>
</dbReference>
<evidence type="ECO:0000256" key="4">
    <source>
        <dbReference type="ARBA" id="ARBA00022519"/>
    </source>
</evidence>
<evidence type="ECO:0000256" key="7">
    <source>
        <dbReference type="ARBA" id="ARBA00022840"/>
    </source>
</evidence>
<name>A0A1G8SNX0_9NOCA</name>
<evidence type="ECO:0000313" key="14">
    <source>
        <dbReference type="Proteomes" id="UP000183263"/>
    </source>
</evidence>
<dbReference type="EMBL" id="FNDN01000023">
    <property type="protein sequence ID" value="SDJ30956.1"/>
    <property type="molecule type" value="Genomic_DNA"/>
</dbReference>
<dbReference type="RefSeq" id="WP_072740257.1">
    <property type="nucleotide sequence ID" value="NZ_CP048813.1"/>
</dbReference>
<keyword evidence="5" id="KW-0812">Transmembrane</keyword>
<evidence type="ECO:0000256" key="1">
    <source>
        <dbReference type="ARBA" id="ARBA00004429"/>
    </source>
</evidence>
<evidence type="ECO:0000256" key="10">
    <source>
        <dbReference type="ARBA" id="ARBA00023136"/>
    </source>
</evidence>
<comment type="similarity">
    <text evidence="11">Belongs to the ABC transporter superfamily. Siderophore-Fe(3+) uptake transporter (SIUT) (TC 3.A.1.21) family.</text>
</comment>
<keyword evidence="2" id="KW-0813">Transport</keyword>
<dbReference type="InterPro" id="IPR003439">
    <property type="entry name" value="ABC_transporter-like_ATP-bd"/>
</dbReference>
<dbReference type="PANTHER" id="PTHR24221">
    <property type="entry name" value="ATP-BINDING CASSETTE SUB-FAMILY B"/>
    <property type="match status" value="1"/>
</dbReference>
<proteinExistence type="inferred from homology"/>
<keyword evidence="7 13" id="KW-0067">ATP-binding</keyword>
<dbReference type="OrthoDB" id="9806127at2"/>
<reference evidence="13 14" key="1">
    <citation type="submission" date="2016-10" db="EMBL/GenBank/DDBJ databases">
        <authorList>
            <person name="de Groot N.N."/>
        </authorList>
    </citation>
    <scope>NUCLEOTIDE SEQUENCE [LARGE SCALE GENOMIC DNA]</scope>
    <source>
        <strain evidence="13 14">DSM 44892</strain>
    </source>
</reference>
<evidence type="ECO:0000256" key="3">
    <source>
        <dbReference type="ARBA" id="ARBA00022475"/>
    </source>
</evidence>
<keyword evidence="10" id="KW-0472">Membrane</keyword>
<dbReference type="SMART" id="SM00382">
    <property type="entry name" value="AAA"/>
    <property type="match status" value="1"/>
</dbReference>
<dbReference type="InterPro" id="IPR017871">
    <property type="entry name" value="ABC_transporter-like_CS"/>
</dbReference>
<evidence type="ECO:0000313" key="13">
    <source>
        <dbReference type="EMBL" id="SDJ30956.1"/>
    </source>
</evidence>
<evidence type="ECO:0000256" key="9">
    <source>
        <dbReference type="ARBA" id="ARBA00022989"/>
    </source>
</evidence>
<dbReference type="Gene3D" id="1.20.1560.10">
    <property type="entry name" value="ABC transporter type 1, transmembrane domain"/>
    <property type="match status" value="1"/>
</dbReference>
<dbReference type="AlphaFoldDB" id="A0A1G8SNX0"/>
<evidence type="ECO:0000256" key="11">
    <source>
        <dbReference type="ARBA" id="ARBA00023455"/>
    </source>
</evidence>
<keyword evidence="8" id="KW-1278">Translocase</keyword>
<keyword evidence="4" id="KW-0997">Cell inner membrane</keyword>
<dbReference type="InterPro" id="IPR036640">
    <property type="entry name" value="ABC1_TM_sf"/>
</dbReference>
<evidence type="ECO:0000256" key="12">
    <source>
        <dbReference type="ARBA" id="ARBA00061644"/>
    </source>
</evidence>
<dbReference type="InterPro" id="IPR027417">
    <property type="entry name" value="P-loop_NTPase"/>
</dbReference>
<dbReference type="PROSITE" id="PS00211">
    <property type="entry name" value="ABC_TRANSPORTER_1"/>
    <property type="match status" value="1"/>
</dbReference>
<keyword evidence="9" id="KW-1133">Transmembrane helix</keyword>
<evidence type="ECO:0000256" key="5">
    <source>
        <dbReference type="ARBA" id="ARBA00022692"/>
    </source>
</evidence>
<evidence type="ECO:0000256" key="8">
    <source>
        <dbReference type="ARBA" id="ARBA00022967"/>
    </source>
</evidence>
<dbReference type="PROSITE" id="PS50893">
    <property type="entry name" value="ABC_TRANSPORTER_2"/>
    <property type="match status" value="1"/>
</dbReference>
<dbReference type="GO" id="GO:0034040">
    <property type="term" value="F:ATPase-coupled lipid transmembrane transporter activity"/>
    <property type="evidence" value="ECO:0007669"/>
    <property type="project" value="TreeGrafter"/>
</dbReference>
<dbReference type="Gene3D" id="3.40.50.300">
    <property type="entry name" value="P-loop containing nucleotide triphosphate hydrolases"/>
    <property type="match status" value="1"/>
</dbReference>
<keyword evidence="3" id="KW-1003">Cell membrane</keyword>
<dbReference type="InterPro" id="IPR039421">
    <property type="entry name" value="Type_1_exporter"/>
</dbReference>
<dbReference type="SUPFAM" id="SSF90123">
    <property type="entry name" value="ABC transporter transmembrane region"/>
    <property type="match status" value="1"/>
</dbReference>
<dbReference type="InterPro" id="IPR011527">
    <property type="entry name" value="ABC1_TM_dom"/>
</dbReference>
<dbReference type="SUPFAM" id="SSF52540">
    <property type="entry name" value="P-loop containing nucleoside triphosphate hydrolases"/>
    <property type="match status" value="1"/>
</dbReference>
<evidence type="ECO:0000256" key="6">
    <source>
        <dbReference type="ARBA" id="ARBA00022741"/>
    </source>
</evidence>
<dbReference type="GO" id="GO:0016887">
    <property type="term" value="F:ATP hydrolysis activity"/>
    <property type="evidence" value="ECO:0007669"/>
    <property type="project" value="InterPro"/>
</dbReference>
<comment type="subcellular location">
    <subcellularLocation>
        <location evidence="1">Cell inner membrane</location>
        <topology evidence="1">Multi-pass membrane protein</topology>
    </subcellularLocation>
</comment>
<dbReference type="Proteomes" id="UP000183263">
    <property type="component" value="Unassembled WGS sequence"/>
</dbReference>
<dbReference type="GO" id="GO:0005886">
    <property type="term" value="C:plasma membrane"/>
    <property type="evidence" value="ECO:0007669"/>
    <property type="project" value="UniProtKB-SubCell"/>
</dbReference>
<organism evidence="13 14">
    <name type="scientific">Rhodococcus triatomae</name>
    <dbReference type="NCBI Taxonomy" id="300028"/>
    <lineage>
        <taxon>Bacteria</taxon>
        <taxon>Bacillati</taxon>
        <taxon>Actinomycetota</taxon>
        <taxon>Actinomycetes</taxon>
        <taxon>Mycobacteriales</taxon>
        <taxon>Nocardiaceae</taxon>
        <taxon>Rhodococcus</taxon>
    </lineage>
</organism>
<dbReference type="InterPro" id="IPR003593">
    <property type="entry name" value="AAA+_ATPase"/>
</dbReference>
<gene>
    <name evidence="13" type="ORF">SAMN05444695_1238</name>
</gene>
<dbReference type="PANTHER" id="PTHR24221:SF654">
    <property type="entry name" value="ATP-BINDING CASSETTE SUB-FAMILY B MEMBER 6"/>
    <property type="match status" value="1"/>
</dbReference>